<dbReference type="AlphaFoldDB" id="A0A438AJ73"/>
<feature type="domain" description="FAD-binding FR-type" evidence="2">
    <location>
        <begin position="106"/>
        <end position="229"/>
    </location>
</feature>
<dbReference type="OrthoDB" id="9814826at2"/>
<dbReference type="InterPro" id="IPR007037">
    <property type="entry name" value="SIP_rossman_dom"/>
</dbReference>
<dbReference type="PROSITE" id="PS51384">
    <property type="entry name" value="FAD_FR"/>
    <property type="match status" value="1"/>
</dbReference>
<dbReference type="CDD" id="cd06193">
    <property type="entry name" value="siderophore_interacting"/>
    <property type="match status" value="1"/>
</dbReference>
<sequence>MTRTSNASATFAGPLPPDLLPQIAGFAQDVDLHVVRSDTALRLAAPRARIDLAVAPASLAVRVEAEDISVLHMMRDYLLYLLDQAAPGLASGEDWQGDILRNRLPPNFCTATVRSVRRVAPRFLRVELECAETGRLAREPGMHFALLLPPRGREPVWPRLDGAGRTVLPEGADRLHRAAYTFVDLDPDRGRFTFDVFEHEGGRTTAWARTAEAGEVVGITGPGSGDLPPGRDVLIAGDETALPAIRWILAASPADRRGRAFVEVGTAAEICDMQRPEGVTMTWLRRDRGEGLWDVLSTADLPGGPDRYVWVAGEKQLLRKAKLRFRTTLGLGAKEGYFAHYWEA</sequence>
<accession>A0A438AJ73</accession>
<dbReference type="InterPro" id="IPR039261">
    <property type="entry name" value="FNR_nucleotide-bd"/>
</dbReference>
<keyword evidence="4" id="KW-1185">Reference proteome</keyword>
<dbReference type="Pfam" id="PF08021">
    <property type="entry name" value="FAD_binding_9"/>
    <property type="match status" value="1"/>
</dbReference>
<dbReference type="Gene3D" id="3.40.50.80">
    <property type="entry name" value="Nucleotide-binding domain of ferredoxin-NADP reductase (FNR) module"/>
    <property type="match status" value="1"/>
</dbReference>
<evidence type="ECO:0000313" key="3">
    <source>
        <dbReference type="EMBL" id="RVV98831.1"/>
    </source>
</evidence>
<dbReference type="EMBL" id="RQXX01000002">
    <property type="protein sequence ID" value="RVV98831.1"/>
    <property type="molecule type" value="Genomic_DNA"/>
</dbReference>
<proteinExistence type="inferred from homology"/>
<dbReference type="RefSeq" id="WP_127906064.1">
    <property type="nucleotide sequence ID" value="NZ_RQXX01000002.1"/>
</dbReference>
<evidence type="ECO:0000313" key="4">
    <source>
        <dbReference type="Proteomes" id="UP000285908"/>
    </source>
</evidence>
<dbReference type="InterPro" id="IPR039374">
    <property type="entry name" value="SIP_fam"/>
</dbReference>
<evidence type="ECO:0000256" key="1">
    <source>
        <dbReference type="ARBA" id="ARBA00035644"/>
    </source>
</evidence>
<gene>
    <name evidence="3" type="ORF">EKE94_08015</name>
</gene>
<dbReference type="PANTHER" id="PTHR30157:SF0">
    <property type="entry name" value="NADPH-DEPENDENT FERRIC-CHELATE REDUCTASE"/>
    <property type="match status" value="1"/>
</dbReference>
<comment type="caution">
    <text evidence="3">The sequence shown here is derived from an EMBL/GenBank/DDBJ whole genome shotgun (WGS) entry which is preliminary data.</text>
</comment>
<protein>
    <submittedName>
        <fullName evidence="3">Siderophore-interacting protein</fullName>
    </submittedName>
</protein>
<comment type="similarity">
    <text evidence="1">Belongs to the SIP oxidoreductase family.</text>
</comment>
<name>A0A438AJ73_9RHOB</name>
<reference evidence="3 4" key="1">
    <citation type="submission" date="2018-11" db="EMBL/GenBank/DDBJ databases">
        <title>Mesobaculum littorinae gen. nov., sp. nov., isolated from Littorina scabra that represents a novel genus of the order Rhodobacteraceae.</title>
        <authorList>
            <person name="Li F."/>
        </authorList>
    </citation>
    <scope>NUCLEOTIDE SEQUENCE [LARGE SCALE GENOMIC DNA]</scope>
    <source>
        <strain evidence="3 4">M0103</strain>
    </source>
</reference>
<dbReference type="PANTHER" id="PTHR30157">
    <property type="entry name" value="FERRIC REDUCTASE, NADPH-DEPENDENT"/>
    <property type="match status" value="1"/>
</dbReference>
<dbReference type="SUPFAM" id="SSF63380">
    <property type="entry name" value="Riboflavin synthase domain-like"/>
    <property type="match status" value="1"/>
</dbReference>
<organism evidence="3 4">
    <name type="scientific">Mesobaculum littorinae</name>
    <dbReference type="NCBI Taxonomy" id="2486419"/>
    <lineage>
        <taxon>Bacteria</taxon>
        <taxon>Pseudomonadati</taxon>
        <taxon>Pseudomonadota</taxon>
        <taxon>Alphaproteobacteria</taxon>
        <taxon>Rhodobacterales</taxon>
        <taxon>Roseobacteraceae</taxon>
        <taxon>Mesobaculum</taxon>
    </lineage>
</organism>
<dbReference type="Proteomes" id="UP000285908">
    <property type="component" value="Unassembled WGS sequence"/>
</dbReference>
<dbReference type="GO" id="GO:0016491">
    <property type="term" value="F:oxidoreductase activity"/>
    <property type="evidence" value="ECO:0007669"/>
    <property type="project" value="InterPro"/>
</dbReference>
<dbReference type="InterPro" id="IPR017938">
    <property type="entry name" value="Riboflavin_synthase-like_b-brl"/>
</dbReference>
<dbReference type="InterPro" id="IPR013113">
    <property type="entry name" value="SIP_FAD-bd"/>
</dbReference>
<dbReference type="Gene3D" id="2.40.30.10">
    <property type="entry name" value="Translation factors"/>
    <property type="match status" value="1"/>
</dbReference>
<evidence type="ECO:0000259" key="2">
    <source>
        <dbReference type="PROSITE" id="PS51384"/>
    </source>
</evidence>
<dbReference type="Pfam" id="PF04954">
    <property type="entry name" value="SIP"/>
    <property type="match status" value="1"/>
</dbReference>
<dbReference type="InterPro" id="IPR017927">
    <property type="entry name" value="FAD-bd_FR_type"/>
</dbReference>